<evidence type="ECO:0000313" key="4">
    <source>
        <dbReference type="Proteomes" id="UP000785679"/>
    </source>
</evidence>
<dbReference type="Proteomes" id="UP000785679">
    <property type="component" value="Unassembled WGS sequence"/>
</dbReference>
<sequence>MKLFKFINLTNLYIHQIERPFFFHKFSQMSCYPICLSSLLFLQSLLSCTYLRHSSFVIQLIRLIHHLINVLPLATMNVNNYVQSQSGRQEGFMPFSKPNVKKHEQLRGSLSGGGALTPKLPGCSDFMIRIESNIQMTQYYQQPGRESIPQLFKHLKYFQQRLSESRSDVKITSHASPLIDVRGKCNELSNYQVGLSHSQQISNSIREDIVGERANQSRHQFSERAQNYRINDQYLKAKEPYRHVQRNGTLHHHVQQIHHEEPLLDHSYTCQGPTTVSLDDRQPQCYNLHDRENHHHDHLQTAPSAAIACRPPIFEKLFPDNSSETILNLVKNRSMADKHKPLQSKVLENLLNDDSNSSDSPKQAFRTQGHCFSLPKKQGPSSLIEIQERLPLKAAQTQKILNAFQNQDGDPQVNKPHILRTNEIEESKENPDLDLVCKVTLKSLSKKISRTERQDVVIKTIFRILRQLYKKKLDEVLGKRMKNKPRPEIISSLDKMTEILLQRGVISCPDRSISKDQLANHMAALIMPKALQIQMPKENHKRNIKQSEKKARALSTFIDSEVASIDDQGAEENLGGIEFMKIQEGKQPASKAYRIQKIFKIARDTHKVLYKYNKFNLKSFFNVKENVVILEYFLSLAQKVLATGGPLEKFTVLPPLLSASQRIQGATIAQPFREALSTLHAQENNIDAADNNNDQSQSEVLELQQATAFDIEQLTCHHQMDRAVVDENQLSSDSDESDLSHPSGDQDPNISAATLKTFEAQVEKLINEVALAKARWDDEVPERAGHRPKIIDLRYIRFTNMPPPPQQLNYASPLQQQILRNSKDIFPTPAPVIPPQQPNLAQAVEIMSGSRPASLVERRKMMTGQKRAKPE</sequence>
<proteinExistence type="predicted"/>
<accession>A0A8J8T9A4</accession>
<gene>
    <name evidence="3" type="ORF">FGO68_gene17217</name>
</gene>
<dbReference type="EMBL" id="RRYP01000657">
    <property type="protein sequence ID" value="TNV87049.1"/>
    <property type="molecule type" value="Genomic_DNA"/>
</dbReference>
<reference evidence="3" key="1">
    <citation type="submission" date="2019-06" db="EMBL/GenBank/DDBJ databases">
        <authorList>
            <person name="Zheng W."/>
        </authorList>
    </citation>
    <scope>NUCLEOTIDE SEQUENCE</scope>
    <source>
        <strain evidence="3">QDHG01</strain>
    </source>
</reference>
<protein>
    <submittedName>
        <fullName evidence="3">Uncharacterized protein</fullName>
    </submittedName>
</protein>
<feature type="region of interest" description="Disordered" evidence="2">
    <location>
        <begin position="728"/>
        <end position="750"/>
    </location>
</feature>
<organism evidence="3 4">
    <name type="scientific">Halteria grandinella</name>
    <dbReference type="NCBI Taxonomy" id="5974"/>
    <lineage>
        <taxon>Eukaryota</taxon>
        <taxon>Sar</taxon>
        <taxon>Alveolata</taxon>
        <taxon>Ciliophora</taxon>
        <taxon>Intramacronucleata</taxon>
        <taxon>Spirotrichea</taxon>
        <taxon>Stichotrichia</taxon>
        <taxon>Sporadotrichida</taxon>
        <taxon>Halteriidae</taxon>
        <taxon>Halteria</taxon>
    </lineage>
</organism>
<evidence type="ECO:0000256" key="2">
    <source>
        <dbReference type="SAM" id="MobiDB-lite"/>
    </source>
</evidence>
<name>A0A8J8T9A4_HALGN</name>
<keyword evidence="1" id="KW-0175">Coiled coil</keyword>
<dbReference type="AlphaFoldDB" id="A0A8J8T9A4"/>
<evidence type="ECO:0000313" key="3">
    <source>
        <dbReference type="EMBL" id="TNV87049.1"/>
    </source>
</evidence>
<comment type="caution">
    <text evidence="3">The sequence shown here is derived from an EMBL/GenBank/DDBJ whole genome shotgun (WGS) entry which is preliminary data.</text>
</comment>
<keyword evidence="4" id="KW-1185">Reference proteome</keyword>
<feature type="coiled-coil region" evidence="1">
    <location>
        <begin position="679"/>
        <end position="706"/>
    </location>
</feature>
<evidence type="ECO:0000256" key="1">
    <source>
        <dbReference type="SAM" id="Coils"/>
    </source>
</evidence>